<evidence type="ECO:0000256" key="4">
    <source>
        <dbReference type="ARBA" id="ARBA00023136"/>
    </source>
</evidence>
<feature type="transmembrane region" description="Helical" evidence="5">
    <location>
        <begin position="618"/>
        <end position="634"/>
    </location>
</feature>
<dbReference type="PRINTS" id="PR01434">
    <property type="entry name" value="NADHDHGNASE5"/>
</dbReference>
<feature type="transmembrane region" description="Helical" evidence="5">
    <location>
        <begin position="517"/>
        <end position="534"/>
    </location>
</feature>
<evidence type="ECO:0000256" key="1">
    <source>
        <dbReference type="ARBA" id="ARBA00004141"/>
    </source>
</evidence>
<feature type="transmembrane region" description="Helical" evidence="5">
    <location>
        <begin position="6"/>
        <end position="24"/>
    </location>
</feature>
<feature type="transmembrane region" description="Helical" evidence="5">
    <location>
        <begin position="275"/>
        <end position="296"/>
    </location>
</feature>
<dbReference type="InterPro" id="IPR001750">
    <property type="entry name" value="ND/Mrp_TM"/>
</dbReference>
<feature type="domain" description="NADH-Ubiquinone oxidoreductase (complex I) chain 5 N-terminal" evidence="7">
    <location>
        <begin position="64"/>
        <end position="114"/>
    </location>
</feature>
<dbReference type="InterPro" id="IPR003945">
    <property type="entry name" value="NU5C-like"/>
</dbReference>
<dbReference type="AlphaFoldDB" id="A0A7S6U9R0"/>
<protein>
    <recommendedName>
        <fullName evidence="5">NADH-ubiquinone oxidoreductase chain 5</fullName>
        <ecNumber evidence="5">7.1.1.2</ecNumber>
    </recommendedName>
</protein>
<keyword evidence="5 8" id="KW-0496">Mitochondrion</keyword>
<comment type="catalytic activity">
    <reaction evidence="5">
        <text>a ubiquinone + NADH + 5 H(+)(in) = a ubiquinol + NAD(+) + 4 H(+)(out)</text>
        <dbReference type="Rhea" id="RHEA:29091"/>
        <dbReference type="Rhea" id="RHEA-COMP:9565"/>
        <dbReference type="Rhea" id="RHEA-COMP:9566"/>
        <dbReference type="ChEBI" id="CHEBI:15378"/>
        <dbReference type="ChEBI" id="CHEBI:16389"/>
        <dbReference type="ChEBI" id="CHEBI:17976"/>
        <dbReference type="ChEBI" id="CHEBI:57540"/>
        <dbReference type="ChEBI" id="CHEBI:57945"/>
        <dbReference type="EC" id="7.1.1.2"/>
    </reaction>
</comment>
<dbReference type="InterPro" id="IPR018393">
    <property type="entry name" value="NADHpl_OxRdtase_5_subgr"/>
</dbReference>
<feature type="transmembrane region" description="Helical" evidence="5">
    <location>
        <begin position="303"/>
        <end position="323"/>
    </location>
</feature>
<feature type="transmembrane region" description="Helical" evidence="5">
    <location>
        <begin position="247"/>
        <end position="263"/>
    </location>
</feature>
<keyword evidence="5" id="KW-0813">Transport</keyword>
<evidence type="ECO:0000256" key="2">
    <source>
        <dbReference type="ARBA" id="ARBA00022692"/>
    </source>
</evidence>
<name>A0A7S6U9R0_9STRA</name>
<dbReference type="GO" id="GO:0042773">
    <property type="term" value="P:ATP synthesis coupled electron transport"/>
    <property type="evidence" value="ECO:0007669"/>
    <property type="project" value="InterPro"/>
</dbReference>
<evidence type="ECO:0000259" key="6">
    <source>
        <dbReference type="Pfam" id="PF00361"/>
    </source>
</evidence>
<comment type="function">
    <text evidence="5">Core subunit of the mitochondrial membrane respiratory chain NADH dehydrogenase (Complex I) which catalyzes electron transfer from NADH through the respiratory chain, using ubiquinone as an electron acceptor. Essential for the catalytic activity and assembly of complex I.</text>
</comment>
<keyword evidence="5" id="KW-0520">NAD</keyword>
<feature type="transmembrane region" description="Helical" evidence="5">
    <location>
        <begin position="416"/>
        <end position="443"/>
    </location>
</feature>
<dbReference type="GO" id="GO:0008137">
    <property type="term" value="F:NADH dehydrogenase (ubiquinone) activity"/>
    <property type="evidence" value="ECO:0007669"/>
    <property type="project" value="UniProtKB-EC"/>
</dbReference>
<dbReference type="Pfam" id="PF00361">
    <property type="entry name" value="Proton_antipo_M"/>
    <property type="match status" value="1"/>
</dbReference>
<feature type="transmembrane region" description="Helical" evidence="5">
    <location>
        <begin position="136"/>
        <end position="155"/>
    </location>
</feature>
<feature type="transmembrane region" description="Helical" evidence="5">
    <location>
        <begin position="80"/>
        <end position="101"/>
    </location>
</feature>
<accession>A0A7S6U9R0</accession>
<dbReference type="GO" id="GO:0016020">
    <property type="term" value="C:membrane"/>
    <property type="evidence" value="ECO:0007669"/>
    <property type="project" value="UniProtKB-SubCell"/>
</dbReference>
<dbReference type="GO" id="GO:0003954">
    <property type="term" value="F:NADH dehydrogenase activity"/>
    <property type="evidence" value="ECO:0007669"/>
    <property type="project" value="TreeGrafter"/>
</dbReference>
<reference evidence="8" key="1">
    <citation type="journal article" date="2020" name="bioRxiv">
        <title>First genome of Labyrinthula, an opportunistic seagrass pathogen, reveals novel insight into marine protist phylogeny, ecology and CAZyme cell-wall degradation.</title>
        <authorList>
            <person name="Tan M.H."/>
            <person name="Loke S."/>
            <person name="Croft L.J."/>
            <person name="Gleason F.H."/>
            <person name="Lange L."/>
            <person name="Pilgaard B."/>
            <person name="Trevathan-Tackett S.M."/>
        </authorList>
    </citation>
    <scope>NUCLEOTIDE SEQUENCE</scope>
    <source>
        <strain evidence="8">SR_Ha_C</strain>
    </source>
</reference>
<dbReference type="EC" id="7.1.1.2" evidence="5"/>
<dbReference type="InterPro" id="IPR001516">
    <property type="entry name" value="Proton_antipo_N"/>
</dbReference>
<proteinExistence type="inferred from homology"/>
<keyword evidence="2 5" id="KW-0812">Transmembrane</keyword>
<keyword evidence="5" id="KW-0830">Ubiquinone</keyword>
<evidence type="ECO:0000256" key="3">
    <source>
        <dbReference type="ARBA" id="ARBA00022989"/>
    </source>
</evidence>
<dbReference type="PRINTS" id="PR01435">
    <property type="entry name" value="NPOXDRDTASE5"/>
</dbReference>
<feature type="transmembrane region" description="Helical" evidence="5">
    <location>
        <begin position="113"/>
        <end position="130"/>
    </location>
</feature>
<dbReference type="PANTHER" id="PTHR42829:SF2">
    <property type="entry name" value="NADH-UBIQUINONE OXIDOREDUCTASE CHAIN 5"/>
    <property type="match status" value="1"/>
</dbReference>
<feature type="domain" description="NADH:quinone oxidoreductase/Mrp antiporter transmembrane" evidence="6">
    <location>
        <begin position="131"/>
        <end position="402"/>
    </location>
</feature>
<dbReference type="GO" id="GO:0015990">
    <property type="term" value="P:electron transport coupled proton transport"/>
    <property type="evidence" value="ECO:0007669"/>
    <property type="project" value="TreeGrafter"/>
</dbReference>
<feature type="transmembrane region" description="Helical" evidence="5">
    <location>
        <begin position="464"/>
        <end position="481"/>
    </location>
</feature>
<evidence type="ECO:0000259" key="7">
    <source>
        <dbReference type="Pfam" id="PF00662"/>
    </source>
</evidence>
<dbReference type="PANTHER" id="PTHR42829">
    <property type="entry name" value="NADH-UBIQUINONE OXIDOREDUCTASE CHAIN 5"/>
    <property type="match status" value="1"/>
</dbReference>
<evidence type="ECO:0000256" key="5">
    <source>
        <dbReference type="RuleBase" id="RU003404"/>
    </source>
</evidence>
<comment type="similarity">
    <text evidence="5">Belongs to the complex I subunit 5 family.</text>
</comment>
<evidence type="ECO:0000313" key="8">
    <source>
        <dbReference type="EMBL" id="QOW07430.1"/>
    </source>
</evidence>
<sequence>MYILIVLWPLMGAVIAGMFGRYVGEEGAVRVTTMLVGGASIMSIYGLYEVGVCGNEVRLRVCRWVKVGMMEVDWGMMYDSLTVVMLVVVTVISTLVHIYGGEYMRGDPHRQRFMSYLSLFTFFMIILVTGDNYMQMFVGWEGVGLCSYLLINYWYTRIRANKAAIQAMLVNRVGDVGLALGIMTIYGMYKAVDYGTVFSVGPRVMGEGWDMELVGVLLLVGAVGKSAQIGLHTWLPNAMEGPTPVSALIHAATMVTAGVYLIARSSPIMEYAPGALKVVTVMGGMTALMAGTIGMMQNDVKKVVAYSTGSQLGYMIVVCGLSGYEVGIYHVGNHAFFKALLFMCGGAVIHGMGDEQDMRRMGGLVRVMPYTYGMMFIGTMALMGFPYMSGYYSKDLIMEIAYGKATTGESVRWEGVWAYGLGSVAAYVTAYYSIRVLHLTFWVKAGGNKRVMEGAHEGNWGLKGPLLVLGIGSILVGYLWGDMVVGVGTDFWGNAIYVHPENKRIIEAESLPTINRWVPVIGAVGGMVTAWVVYRYNEGGLYRMKVGKWKGLYVFLNKKWLFDKVYREWVSQGLLNQGYKTTYKGIDRGVLEMLGPSGITSELYESAKRISRGEKGHMYNKIMGMMLGIVLLLII</sequence>
<gene>
    <name evidence="8" type="primary">nad5</name>
</gene>
<keyword evidence="3 5" id="KW-1133">Transmembrane helix</keyword>
<dbReference type="EMBL" id="MT267870">
    <property type="protein sequence ID" value="QOW07430.1"/>
    <property type="molecule type" value="Genomic_DNA"/>
</dbReference>
<feature type="transmembrane region" description="Helical" evidence="5">
    <location>
        <begin position="167"/>
        <end position="189"/>
    </location>
</feature>
<organism evidence="8">
    <name type="scientific">Labyrinthula sp</name>
    <dbReference type="NCBI Taxonomy" id="1678526"/>
    <lineage>
        <taxon>Eukaryota</taxon>
        <taxon>Sar</taxon>
        <taxon>Stramenopiles</taxon>
        <taxon>Bigyra</taxon>
        <taxon>Labyrinthulomycetes</taxon>
        <taxon>Labyrinthulida</taxon>
        <taxon>Labyrinthulaceae</taxon>
        <taxon>Labyrinthula</taxon>
    </lineage>
</organism>
<dbReference type="NCBIfam" id="NF005141">
    <property type="entry name" value="PRK06590.1"/>
    <property type="match status" value="1"/>
</dbReference>
<geneLocation type="mitochondrion" evidence="8"/>
<keyword evidence="4 5" id="KW-0472">Membrane</keyword>
<dbReference type="NCBIfam" id="TIGR01974">
    <property type="entry name" value="NDH_I_L"/>
    <property type="match status" value="1"/>
</dbReference>
<dbReference type="Pfam" id="PF00662">
    <property type="entry name" value="Proton_antipo_N"/>
    <property type="match status" value="1"/>
</dbReference>
<comment type="subcellular location">
    <subcellularLocation>
        <location evidence="1">Membrane</location>
        <topology evidence="1">Multi-pass membrane protein</topology>
    </subcellularLocation>
</comment>
<feature type="transmembrane region" description="Helical" evidence="5">
    <location>
        <begin position="364"/>
        <end position="388"/>
    </location>
</feature>